<evidence type="ECO:0000313" key="1">
    <source>
        <dbReference type="EMBL" id="PKX90785.1"/>
    </source>
</evidence>
<keyword evidence="2" id="KW-1185">Reference proteome</keyword>
<name>A0A2I1BZJ4_ASPN1</name>
<dbReference type="VEuPathDB" id="FungiDB:P174DRAFT_272911"/>
<dbReference type="AlphaFoldDB" id="A0A2I1BZJ4"/>
<gene>
    <name evidence="1" type="ORF">P174DRAFT_272911</name>
</gene>
<sequence>MPCMQRMQLCTPYTSLGCMKTPQSLFCLGYVDEQYREAYNSKLFAQQCGETATAIVQQLPSSPCSLHLPQLVLGYAPPDLHACAFLRSRQRY</sequence>
<dbReference type="PROSITE" id="PS51257">
    <property type="entry name" value="PROKAR_LIPOPROTEIN"/>
    <property type="match status" value="1"/>
</dbReference>
<dbReference type="RefSeq" id="XP_024679380.1">
    <property type="nucleotide sequence ID" value="XM_024821526.1"/>
</dbReference>
<comment type="caution">
    <text evidence="1">The sequence shown here is derived from an EMBL/GenBank/DDBJ whole genome shotgun (WGS) entry which is preliminary data.</text>
</comment>
<dbReference type="Proteomes" id="UP000234474">
    <property type="component" value="Unassembled WGS sequence"/>
</dbReference>
<protein>
    <submittedName>
        <fullName evidence="1">Uncharacterized protein</fullName>
    </submittedName>
</protein>
<organism evidence="1 2">
    <name type="scientific">Aspergillus novofumigatus (strain IBT 16806)</name>
    <dbReference type="NCBI Taxonomy" id="1392255"/>
    <lineage>
        <taxon>Eukaryota</taxon>
        <taxon>Fungi</taxon>
        <taxon>Dikarya</taxon>
        <taxon>Ascomycota</taxon>
        <taxon>Pezizomycotina</taxon>
        <taxon>Eurotiomycetes</taxon>
        <taxon>Eurotiomycetidae</taxon>
        <taxon>Eurotiales</taxon>
        <taxon>Aspergillaceae</taxon>
        <taxon>Aspergillus</taxon>
        <taxon>Aspergillus subgen. Fumigati</taxon>
    </lineage>
</organism>
<dbReference type="EMBL" id="MSZS01000007">
    <property type="protein sequence ID" value="PKX90785.1"/>
    <property type="molecule type" value="Genomic_DNA"/>
</dbReference>
<evidence type="ECO:0000313" key="2">
    <source>
        <dbReference type="Proteomes" id="UP000234474"/>
    </source>
</evidence>
<proteinExistence type="predicted"/>
<dbReference type="GeneID" id="36528852"/>
<reference evidence="2" key="1">
    <citation type="journal article" date="2018" name="Proc. Natl. Acad. Sci. U.S.A.">
        <title>Linking secondary metabolites to gene clusters through genome sequencing of six diverse Aspergillus species.</title>
        <authorList>
            <person name="Kaerboelling I."/>
            <person name="Vesth T.C."/>
            <person name="Frisvad J.C."/>
            <person name="Nybo J.L."/>
            <person name="Theobald S."/>
            <person name="Kuo A."/>
            <person name="Bowyer P."/>
            <person name="Matsuda Y."/>
            <person name="Mondo S."/>
            <person name="Lyhne E.K."/>
            <person name="Kogle M.E."/>
            <person name="Clum A."/>
            <person name="Lipzen A."/>
            <person name="Salamov A."/>
            <person name="Ngan C.Y."/>
            <person name="Daum C."/>
            <person name="Chiniquy J."/>
            <person name="Barry K."/>
            <person name="LaButti K."/>
            <person name="Haridas S."/>
            <person name="Simmons B.A."/>
            <person name="Magnuson J.K."/>
            <person name="Mortensen U.H."/>
            <person name="Larsen T.O."/>
            <person name="Grigoriev I.V."/>
            <person name="Baker S.E."/>
            <person name="Andersen M.R."/>
        </authorList>
    </citation>
    <scope>NUCLEOTIDE SEQUENCE [LARGE SCALE GENOMIC DNA]</scope>
    <source>
        <strain evidence="2">IBT 16806</strain>
    </source>
</reference>
<accession>A0A2I1BZJ4</accession>